<keyword evidence="2" id="KW-1133">Transmembrane helix</keyword>
<evidence type="ECO:0000259" key="4">
    <source>
        <dbReference type="Pfam" id="PF13930"/>
    </source>
</evidence>
<feature type="region of interest" description="Disordered" evidence="1">
    <location>
        <begin position="2858"/>
        <end position="2877"/>
    </location>
</feature>
<dbReference type="EMBL" id="AZSP01000279">
    <property type="protein sequence ID" value="PVE07187.1"/>
    <property type="molecule type" value="Genomic_DNA"/>
</dbReference>
<dbReference type="GO" id="GO:0005975">
    <property type="term" value="P:carbohydrate metabolic process"/>
    <property type="evidence" value="ECO:0007669"/>
    <property type="project" value="UniProtKB-ARBA"/>
</dbReference>
<comment type="caution">
    <text evidence="6">The sequence shown here is derived from an EMBL/GenBank/DDBJ whole genome shotgun (WGS) entry which is preliminary data.</text>
</comment>
<dbReference type="Proteomes" id="UP000245992">
    <property type="component" value="Unassembled WGS sequence"/>
</dbReference>
<dbReference type="PANTHER" id="PTHR32305:SF15">
    <property type="entry name" value="PROTEIN RHSA-RELATED"/>
    <property type="match status" value="1"/>
</dbReference>
<keyword evidence="3" id="KW-0732">Signal</keyword>
<dbReference type="Gene3D" id="3.40.570.10">
    <property type="entry name" value="Extracellular Endonuclease, subunit A"/>
    <property type="match status" value="1"/>
</dbReference>
<feature type="domain" description="Type VII secretion system protein EssD-like" evidence="4">
    <location>
        <begin position="2706"/>
        <end position="2832"/>
    </location>
</feature>
<evidence type="ECO:0000256" key="3">
    <source>
        <dbReference type="SAM" id="SignalP"/>
    </source>
</evidence>
<feature type="signal peptide" evidence="3">
    <location>
        <begin position="1"/>
        <end position="21"/>
    </location>
</feature>
<keyword evidence="7" id="KW-1185">Reference proteome</keyword>
<dbReference type="Pfam" id="PF05593">
    <property type="entry name" value="RHS_repeat"/>
    <property type="match status" value="3"/>
</dbReference>
<dbReference type="InterPro" id="IPR050708">
    <property type="entry name" value="T6SS_VgrG/RHS"/>
</dbReference>
<keyword evidence="2" id="KW-0812">Transmembrane</keyword>
<gene>
    <name evidence="6" type="ORF">Y717_24450</name>
</gene>
<dbReference type="Gene3D" id="2.60.40.10">
    <property type="entry name" value="Immunoglobulins"/>
    <property type="match status" value="1"/>
</dbReference>
<feature type="transmembrane region" description="Helical" evidence="2">
    <location>
        <begin position="2614"/>
        <end position="2647"/>
    </location>
</feature>
<dbReference type="InterPro" id="IPR033803">
    <property type="entry name" value="CBD-like_Golvesin-Xly"/>
</dbReference>
<evidence type="ECO:0000313" key="6">
    <source>
        <dbReference type="EMBL" id="PVE07187.1"/>
    </source>
</evidence>
<dbReference type="InterPro" id="IPR022385">
    <property type="entry name" value="Rhs_assc_core"/>
</dbReference>
<keyword evidence="2" id="KW-0472">Membrane</keyword>
<dbReference type="InterPro" id="IPR006530">
    <property type="entry name" value="YD"/>
</dbReference>
<evidence type="ECO:0000313" key="7">
    <source>
        <dbReference type="Proteomes" id="UP000245992"/>
    </source>
</evidence>
<evidence type="ECO:0008006" key="8">
    <source>
        <dbReference type="Google" id="ProtNLM"/>
    </source>
</evidence>
<dbReference type="InterPro" id="IPR044929">
    <property type="entry name" value="DNA/RNA_non-sp_Endonuclease_sf"/>
</dbReference>
<feature type="region of interest" description="Disordered" evidence="1">
    <location>
        <begin position="2655"/>
        <end position="2695"/>
    </location>
</feature>
<feature type="compositionally biased region" description="Basic and acidic residues" evidence="1">
    <location>
        <begin position="83"/>
        <end position="92"/>
    </location>
</feature>
<feature type="chain" id="PRO_5015738379" description="Sugar-binding protein" evidence="3">
    <location>
        <begin position="22"/>
        <end position="2877"/>
    </location>
</feature>
<dbReference type="NCBIfam" id="TIGR01643">
    <property type="entry name" value="YD_repeat_2x"/>
    <property type="match status" value="4"/>
</dbReference>
<organism evidence="6 7">
    <name type="scientific">Streptomyces scopuliridis RB72</name>
    <dbReference type="NCBI Taxonomy" id="1440053"/>
    <lineage>
        <taxon>Bacteria</taxon>
        <taxon>Bacillati</taxon>
        <taxon>Actinomycetota</taxon>
        <taxon>Actinomycetes</taxon>
        <taxon>Kitasatosporales</taxon>
        <taxon>Streptomycetaceae</taxon>
        <taxon>Streptomyces</taxon>
    </lineage>
</organism>
<evidence type="ECO:0000256" key="1">
    <source>
        <dbReference type="SAM" id="MobiDB-lite"/>
    </source>
</evidence>
<name>A0A2T7SWA9_9ACTN</name>
<dbReference type="Pfam" id="PF13930">
    <property type="entry name" value="Endonuclea_NS_2"/>
    <property type="match status" value="1"/>
</dbReference>
<dbReference type="Gene3D" id="2.180.10.10">
    <property type="entry name" value="RHS repeat-associated core"/>
    <property type="match status" value="5"/>
</dbReference>
<feature type="domain" description="Golvesin/Xly CBD-like" evidence="5">
    <location>
        <begin position="1998"/>
        <end position="2125"/>
    </location>
</feature>
<dbReference type="InterPro" id="IPR044927">
    <property type="entry name" value="Endonuclea_NS_2"/>
</dbReference>
<feature type="domain" description="Golvesin/Xly CBD-like" evidence="5">
    <location>
        <begin position="425"/>
        <end position="561"/>
    </location>
</feature>
<dbReference type="Pfam" id="PF25275">
    <property type="entry name" value="Golvesin_C"/>
    <property type="match status" value="2"/>
</dbReference>
<dbReference type="NCBIfam" id="TIGR03696">
    <property type="entry name" value="Rhs_assc_core"/>
    <property type="match status" value="1"/>
</dbReference>
<proteinExistence type="predicted"/>
<sequence length="2877" mass="311034">MIAVTVVTAITISVLPQAAYAFPATNGEGEGKGPSEGLIATIGNWFDGDDGDAGPETPESGGEPTLPSREKLPKGAPAPKAHRVAELSDRRTPHSRYWRMSDGRVQAEVSAVPTGYRAGKKWKAIDPGIKAVDRPGYAFANTTNTARTWFGKKADGLVRFETSDGHVVTLGLPDAGALAPVAGDNRVTYRDAVSGADLVYEVGPGRVKENIVLRERPAGPLSFTFTLDPGGLTPKAGKDGAVRLYGEGKDPVLELPPAFMTDARKDAESPYGTAHSNDVTQKLTRAGKSWKLTVTPDATWLAAPERRFPVTIDPTIAISPPPSQAQDVMISSDGPSDNYDTSWRLSVGNTTTGSSRALLRFPVSGIPSGTRLDSADLRLYYDQSHTTSAEEVRLEAHRATADWNESTATWNSAKDLTGELSGTSVVVDDGDTGTTAAKGSWPASGNTAYTQYAVNKDYLYNKDSVAGDTYTWQPNLPESGDYLVEAHSVPAEDRATNAPYTVTHDGGSTARTVDQRAGSGGVWRALGTYPFKAGTLGKVVLGDGPASTSTAVIADAVRFTRGGAVTKQPAESNTWHSFPVTKTVQQWIDGTYANHGFVVKAGDESATAPKGGPRYEGSEFAYNGETVNYPRLVLTYGRPSVDLAAPSTIHATGAELNWSAYQDPSADSGDDLVEYQVHRSVFQNFAPSASTLVAPVAPGTTAFTDSSAAPTRADDADPLGRAYYYMVVVKTRDGQTVQGPTRLVRLPKAGRTIKLIEASQDATLTAAQPAQPHDTIADGGASHNWLMAGNSSATYGTSRAAVKFPALGIPATARVLDAQVKLWGFTTVTDAAGARYELRPLTRAFDEATATWQKADSTASWTTAGGDTGSPVSDLGSFTNDPASRDWNVSSMVQGWVRDPATQHGVLIKLADEAGPQERTVFVSSEGVEPRLRPRIAVTYIDSTTESTYYAPQTPARITPNSDHTVEFTLTNTTTSVWKAGTHALSYRWALPDGTDVTNGGNQLQTALPADLLPGDSVTVQAKIRAPINSGSGNKRTEYVLTWDVRDTAAGTWLSGTGGIPGLRQNVTVEDPTSDQLGLEKYYSYNGTNTGAGSSLMNNTAAGNSVWQYNALSNPGRGLNTFVRFAYNTQDTSDTVAGHGWSVQAAGPIRLGAPLDFHPNPNPREIRLPDGDGTTHVFRAQDDGTWKAPAGVHFRLSAKPGLDCTPAKDPVPDAWTLTRPDGTRFLFGCDGYQTSVVDKNGNTQTFTYEERKSNNKPTKFLRYITDPAGRQTLTAAYYTKSDTSSPKIIDHLKSMTDISGRKLAFEYSDKGLLTKLTDGAGSSQPKVFGFTYDAEQGNKNVKLVKITDPRGNATGLDYFYPNEGDDPKYHWWTQTITDRIAGTTEFAYAPDTANTRFTSTVVTDAEGHDTTYVTDDYGRPVRSVNAKSQQTELAWDADNNVTYMEENNGAVTAYCYDALTGYPLWKRTAEHNTGGVPPQSDCAPGKYPVNAQKFEYVKRLDGYSSDLYRKTSPQGRAWQFGYDTFGNLKTVTDPKGVATPADGDYTTRYEYDAHGQLTKATDANGHSTVNSEFVPTGSPAKITDALNNSSAYEYDERGKVTKTTDPLGHRTTQTYDTYGRPLVRTVPRDQAKNDLVTVPAPDYDANDNVTKAIAPTGAVSTAVYDAADQITEATSPQDSPTEPLRRTAYTYDKTGHLKTTTEPKGVATPDVPDDYTTTQNYDEIYQLASVVNAVGEKISYSYDSVGNNVKVVDPKKNRTADPDDFSSKMTYDLEHRVTSVTDPLGNVTHRGYDKDALVVSDTDPDGNTTLSSYDERGRKTEVKVPHSGTGGDTTYRTTRYEYDQVGNATRVITPRGTETANADDFTKRTEYDALNRPVKQYLPYNPSDTRYNDPDVYTQTFYDAAGRVTRTSLPPSEGQTVRNDTEFAYYDNGWTRSSTDPWDIRTSYEYNDLGLQTSRTLSSAGDSVSRTMGWSYYPNGKLKEKTDDGVPVGTAVPLVDNSDIQHTGSTGTWTTASLTGQQGFDHRVHAAGSGTDAYSWTLNIPKNGKYTAYVKFPQVAGASKTARYKVTHTGGSTDKTVDQSTAAGTWVSLGTYDFTQGNAAKLELFQAADGKVVADGVKLVRDLTGDIDAEKHHFRYAYDLNDNLSLIDDLSSGAEVDKYTISYTGLNRVSRITETLAGQEKTSTAYAYDPNDQPETITHPDQYSTYTYNLREKVKSVSVGTSPTDTDPKFTSYAYTDRGEVLRETKDNGNTVDHTYFLDGAVKTSAEKKADGTLVASHTYAYDANGNKAQDAAKKMNADNHSAYLESTTQYTYDPVDRIAKSVKTGNGAATETYVHDDNANVVQQTVGGTATDFRYDRNRLQTSTTAGSVTSFNYDPLGRQESTSQDGQVVSRSVYDGFDHVVESQQRDADGAMKSTKYTFDPLDRTSSRTADGKTTDYRYLGLSQEVLTEEVAGKLTKSYQYSPWGRRLSQVKHNENGTTEDAYYGYNSHTDVETLTDDSGNTKATYGYTAYGNDDSSEFTGIDKPDAADPAKEEYNSYRYNAKRWDAGSGTYDMGFRDYDPGLNRFTSRDMYNGALADMGLGSDPFTGNRYAFTGGNPISNVEIDGHFFALAIPAIAVAFVAAVVVTVAIIAVAAAVEYVVDEVRERIDERSRARDDTDDQPAPDPRRVPRPQPEPDDDDNRSGCGDGWIKYGERDAANGNRATAAEACLTKDYLKNNKGTAVGSNPPGYQWAQDFATGKGLDAQRNVNACHLIGNKLAGKGVLANLSPCARGANAKQVGSTQGDAHMRAYESLVYTAVMAGQDVMYTVSPRYDGSRTVPTGYDMSAYGVNPDGSVGINFQVFIPNELSTGDNLGTQMDGGGAPTPTGSTP</sequence>
<evidence type="ECO:0000259" key="5">
    <source>
        <dbReference type="Pfam" id="PF25275"/>
    </source>
</evidence>
<reference evidence="6 7" key="1">
    <citation type="submission" date="2013-12" db="EMBL/GenBank/DDBJ databases">
        <title>Annotated genome of Streptomyces scopuliridis.</title>
        <authorList>
            <person name="Olson J.B."/>
        </authorList>
    </citation>
    <scope>NUCLEOTIDE SEQUENCE [LARGE SCALE GENOMIC DNA]</scope>
    <source>
        <strain evidence="6 7">RB72</strain>
    </source>
</reference>
<dbReference type="NCBIfam" id="NF033679">
    <property type="entry name" value="DNRLRE_dom"/>
    <property type="match status" value="2"/>
</dbReference>
<protein>
    <recommendedName>
        <fullName evidence="8">Sugar-binding protein</fullName>
    </recommendedName>
</protein>
<evidence type="ECO:0000256" key="2">
    <source>
        <dbReference type="SAM" id="Phobius"/>
    </source>
</evidence>
<dbReference type="InterPro" id="IPR013783">
    <property type="entry name" value="Ig-like_fold"/>
</dbReference>
<feature type="region of interest" description="Disordered" evidence="1">
    <location>
        <begin position="43"/>
        <end position="93"/>
    </location>
</feature>
<accession>A0A2T7SWA9</accession>
<dbReference type="PANTHER" id="PTHR32305">
    <property type="match status" value="1"/>
</dbReference>
<dbReference type="InterPro" id="IPR031325">
    <property type="entry name" value="RHS_repeat"/>
</dbReference>